<reference evidence="1 2" key="1">
    <citation type="journal article" date="2019" name="Int. J. Syst. Evol. Microbiol.">
        <title>The Global Catalogue of Microorganisms (GCM) 10K type strain sequencing project: providing services to taxonomists for standard genome sequencing and annotation.</title>
        <authorList>
            <consortium name="The Broad Institute Genomics Platform"/>
            <consortium name="The Broad Institute Genome Sequencing Center for Infectious Disease"/>
            <person name="Wu L."/>
            <person name="Ma J."/>
        </authorList>
    </citation>
    <scope>NUCLEOTIDE SEQUENCE [LARGE SCALE GENOMIC DNA]</scope>
    <source>
        <strain evidence="1 2">JCM 13518</strain>
    </source>
</reference>
<evidence type="ECO:0000313" key="2">
    <source>
        <dbReference type="Proteomes" id="UP001501057"/>
    </source>
</evidence>
<evidence type="ECO:0008006" key="3">
    <source>
        <dbReference type="Google" id="ProtNLM"/>
    </source>
</evidence>
<dbReference type="Proteomes" id="UP001501057">
    <property type="component" value="Unassembled WGS sequence"/>
</dbReference>
<dbReference type="CDD" id="cd00085">
    <property type="entry name" value="HNHc"/>
    <property type="match status" value="1"/>
</dbReference>
<sequence length="230" mass="25335">MASYSFNHAERYAVYTTHGDRCYICTRPIDLASFHVDHVIPVSLLDDSNRLAGVLRDLGRTDDFDLNSFANWLPACPPCNTSKNALVWEPSLLVQKYLQAAGSKAEQARQRAEKVVRNQEIGKVLNTLFRVHEQGGLDDETKAQLAILISDYSKDHAANAEPDVVRLTPTYTAPLFEILSDNGTSRVVRGPYGTGGGPSQNSDPRLDCSACGYSYFNGVRCVICGNMDDD</sequence>
<dbReference type="Gene3D" id="1.10.30.50">
    <property type="match status" value="1"/>
</dbReference>
<keyword evidence="2" id="KW-1185">Reference proteome</keyword>
<dbReference type="EMBL" id="BAAAME010000002">
    <property type="protein sequence ID" value="GAA1725891.1"/>
    <property type="molecule type" value="Genomic_DNA"/>
</dbReference>
<name>A0ABN2JGF7_9ACTN</name>
<organism evidence="1 2">
    <name type="scientific">Aeromicrobium alkaliterrae</name>
    <dbReference type="NCBI Taxonomy" id="302168"/>
    <lineage>
        <taxon>Bacteria</taxon>
        <taxon>Bacillati</taxon>
        <taxon>Actinomycetota</taxon>
        <taxon>Actinomycetes</taxon>
        <taxon>Propionibacteriales</taxon>
        <taxon>Nocardioidaceae</taxon>
        <taxon>Aeromicrobium</taxon>
    </lineage>
</organism>
<comment type="caution">
    <text evidence="1">The sequence shown here is derived from an EMBL/GenBank/DDBJ whole genome shotgun (WGS) entry which is preliminary data.</text>
</comment>
<dbReference type="InterPro" id="IPR003615">
    <property type="entry name" value="HNH_nuc"/>
</dbReference>
<proteinExistence type="predicted"/>
<gene>
    <name evidence="1" type="ORF">GCM10009710_03280</name>
</gene>
<protein>
    <recommendedName>
        <fullName evidence="3">HNH endonuclease</fullName>
    </recommendedName>
</protein>
<accession>A0ABN2JGF7</accession>
<evidence type="ECO:0000313" key="1">
    <source>
        <dbReference type="EMBL" id="GAA1725891.1"/>
    </source>
</evidence>